<dbReference type="Pfam" id="PF16257">
    <property type="entry name" value="UxaE"/>
    <property type="match status" value="1"/>
</dbReference>
<comment type="function">
    <text evidence="1">Catalyzes the epimerization of D-tagaturonate (D-TagA) to D-fructuronate (D-FruA).</text>
</comment>
<evidence type="ECO:0000256" key="1">
    <source>
        <dbReference type="HAMAP-Rule" id="MF_02243"/>
    </source>
</evidence>
<dbReference type="AlphaFoldDB" id="A0A154BPV6"/>
<reference evidence="2 3" key="1">
    <citation type="submission" date="2016-02" db="EMBL/GenBank/DDBJ databases">
        <title>Anaerosporomusa subterraneum gen. nov., sp. nov., a spore-forming obligate anaerobe isolated from saprolite.</title>
        <authorList>
            <person name="Choi J.K."/>
            <person name="Shah M."/>
            <person name="Yee N."/>
        </authorList>
    </citation>
    <scope>NUCLEOTIDE SEQUENCE [LARGE SCALE GENOMIC DNA]</scope>
    <source>
        <strain evidence="2 3">RU4</strain>
    </source>
</reference>
<evidence type="ECO:0000313" key="2">
    <source>
        <dbReference type="EMBL" id="KYZ75987.1"/>
    </source>
</evidence>
<dbReference type="EC" id="5.1.2.7" evidence="1"/>
<comment type="cofactor">
    <cofactor evidence="1">
        <name>a divalent metal cation</name>
        <dbReference type="ChEBI" id="CHEBI:60240"/>
    </cofactor>
</comment>
<feature type="binding site" evidence="1">
    <location>
        <position position="368"/>
    </location>
    <ligand>
        <name>a divalent metal cation</name>
        <dbReference type="ChEBI" id="CHEBI:60240"/>
    </ligand>
</feature>
<dbReference type="RefSeq" id="WP_066240640.1">
    <property type="nucleotide sequence ID" value="NZ_LSGP01000017.1"/>
</dbReference>
<protein>
    <recommendedName>
        <fullName evidence="1">Tagaturonate/fructuronate epimerase</fullName>
        <shortName evidence="1">D-TagA/D-FruA epimerase</shortName>
        <ecNumber evidence="1">5.1.2.7</ecNumber>
    </recommendedName>
</protein>
<feature type="active site" description="Proton donor" evidence="1">
    <location>
        <position position="294"/>
    </location>
</feature>
<comment type="caution">
    <text evidence="2">The sequence shown here is derived from an EMBL/GenBank/DDBJ whole genome shotgun (WGS) entry which is preliminary data.</text>
</comment>
<dbReference type="InterPro" id="IPR032586">
    <property type="entry name" value="UxaE"/>
</dbReference>
<organism evidence="2 3">
    <name type="scientific">Anaerosporomusa subterranea</name>
    <dbReference type="NCBI Taxonomy" id="1794912"/>
    <lineage>
        <taxon>Bacteria</taxon>
        <taxon>Bacillati</taxon>
        <taxon>Bacillota</taxon>
        <taxon>Negativicutes</taxon>
        <taxon>Acetonemataceae</taxon>
        <taxon>Anaerosporomusa</taxon>
    </lineage>
</organism>
<dbReference type="STRING" id="1794912.AXX12_05980"/>
<dbReference type="GO" id="GO:0046872">
    <property type="term" value="F:metal ion binding"/>
    <property type="evidence" value="ECO:0007669"/>
    <property type="project" value="UniProtKB-UniRule"/>
</dbReference>
<keyword evidence="3" id="KW-1185">Reference proteome</keyword>
<feature type="active site" description="Proton acceptor" evidence="1">
    <location>
        <position position="185"/>
    </location>
</feature>
<comment type="catalytic activity">
    <reaction evidence="1">
        <text>keto-D-tagaturonate = keto-D-fructuronate</text>
        <dbReference type="Rhea" id="RHEA:51656"/>
        <dbReference type="ChEBI" id="CHEBI:17886"/>
        <dbReference type="ChEBI" id="CHEBI:59881"/>
        <dbReference type="EC" id="5.1.2.7"/>
    </reaction>
</comment>
<name>A0A154BPV6_ANASB</name>
<accession>A0A154BPV6</accession>
<dbReference type="OrthoDB" id="9797992at2"/>
<feature type="binding site" evidence="1">
    <location>
        <position position="186"/>
    </location>
    <ligand>
        <name>a divalent metal cation</name>
        <dbReference type="ChEBI" id="CHEBI:60240"/>
    </ligand>
</feature>
<sequence>MHPDCKAICEYILSSKEIDTVKYSKHMRSFGEGACHLYADSVHASNGCVLFIAKTLGEKFLWVIEKEAGADSSEFEGRVMTVAGRNVRKAPLSHANAVVIRRWFPFARPTAFGREGVSIGLGDRLGIAGPGHLRIIRKTKARPVLAQQSIRELNLTNRTYEDVLDSATWAVFQEGYHLGFGADGDHLKTAAEVKQALDLEFSMITLDCSEKIDNRVATMTKSQIAAAYWALPKELRDELEPLYLDKGFQVGGQELFFDSTTLREIVLIYSKAMDFIRHIYFDVVKPYNREIDFEVSIDETMTPTTPEAHYFVAAELQRHGIVASSMAPRFCGEFQKAIDYIGDIAQFKREFILHSAIADQFGYRLSIHSGSDKFSVYPIIGEITGGRVHVKTAGTNWLEALKVIASKKPALFREIYAFALEHFAEATVYYHVTTDLGKAPDATVMPDTDLKKVLQQADGRQVLHITYGLVLTAKNPDGSYRFRDTIYKALDVEEEAYADTLFLHIQKHLLKLGMEVFRA</sequence>
<proteinExistence type="inferred from homology"/>
<dbReference type="GO" id="GO:0016856">
    <property type="term" value="F:racemase and epimerase activity, acting on hydroxy acids and derivatives"/>
    <property type="evidence" value="ECO:0007669"/>
    <property type="project" value="UniProtKB-UniRule"/>
</dbReference>
<feature type="binding site" evidence="1">
    <location>
        <position position="336"/>
    </location>
    <ligand>
        <name>a divalent metal cation</name>
        <dbReference type="ChEBI" id="CHEBI:60240"/>
    </ligand>
</feature>
<gene>
    <name evidence="1" type="primary">uxaE</name>
    <name evidence="2" type="ORF">AXX12_05980</name>
</gene>
<comment type="similarity">
    <text evidence="1">Belongs to the UxaE family.</text>
</comment>
<evidence type="ECO:0000313" key="3">
    <source>
        <dbReference type="Proteomes" id="UP000076268"/>
    </source>
</evidence>
<dbReference type="HAMAP" id="MF_02243">
    <property type="entry name" value="UxaE"/>
    <property type="match status" value="1"/>
</dbReference>
<dbReference type="EMBL" id="LSGP01000017">
    <property type="protein sequence ID" value="KYZ75987.1"/>
    <property type="molecule type" value="Genomic_DNA"/>
</dbReference>
<dbReference type="Proteomes" id="UP000076268">
    <property type="component" value="Unassembled WGS sequence"/>
</dbReference>
<keyword evidence="1" id="KW-0479">Metal-binding</keyword>
<keyword evidence="1" id="KW-0413">Isomerase</keyword>